<dbReference type="GO" id="GO:0003676">
    <property type="term" value="F:nucleic acid binding"/>
    <property type="evidence" value="ECO:0007669"/>
    <property type="project" value="InterPro"/>
</dbReference>
<dbReference type="Proteomes" id="UP000290289">
    <property type="component" value="Chromosome 3"/>
</dbReference>
<dbReference type="InterPro" id="IPR036397">
    <property type="entry name" value="RNaseH_sf"/>
</dbReference>
<dbReference type="EMBL" id="RDQH01000329">
    <property type="protein sequence ID" value="RXI03464.1"/>
    <property type="molecule type" value="Genomic_DNA"/>
</dbReference>
<feature type="domain" description="RNase H type-1" evidence="1">
    <location>
        <begin position="7"/>
        <end position="97"/>
    </location>
</feature>
<protein>
    <recommendedName>
        <fullName evidence="1">RNase H type-1 domain-containing protein</fullName>
    </recommendedName>
</protein>
<proteinExistence type="predicted"/>
<dbReference type="InterPro" id="IPR053151">
    <property type="entry name" value="RNase_H-like"/>
</dbReference>
<dbReference type="InterPro" id="IPR012337">
    <property type="entry name" value="RNaseH-like_sf"/>
</dbReference>
<gene>
    <name evidence="2" type="ORF">DVH24_004116</name>
</gene>
<sequence>MTWFKYNFDGAWDENEALGGSGVVVRDENGKYVAAKSVQFSGVCSPMLAEILAACAAVEVGRQLEATHLIFEGDVLLVIKALQRDVVANNVPFGHLLHDFICNHFPTGSLNMVQENRIKWLIN</sequence>
<dbReference type="Gene3D" id="3.30.420.10">
    <property type="entry name" value="Ribonuclease H-like superfamily/Ribonuclease H"/>
    <property type="match status" value="1"/>
</dbReference>
<dbReference type="InterPro" id="IPR044730">
    <property type="entry name" value="RNase_H-like_dom_plant"/>
</dbReference>
<dbReference type="PANTHER" id="PTHR47723">
    <property type="entry name" value="OS05G0353850 PROTEIN"/>
    <property type="match status" value="1"/>
</dbReference>
<organism evidence="2 3">
    <name type="scientific">Malus domestica</name>
    <name type="common">Apple</name>
    <name type="synonym">Pyrus malus</name>
    <dbReference type="NCBI Taxonomy" id="3750"/>
    <lineage>
        <taxon>Eukaryota</taxon>
        <taxon>Viridiplantae</taxon>
        <taxon>Streptophyta</taxon>
        <taxon>Embryophyta</taxon>
        <taxon>Tracheophyta</taxon>
        <taxon>Spermatophyta</taxon>
        <taxon>Magnoliopsida</taxon>
        <taxon>eudicotyledons</taxon>
        <taxon>Gunneridae</taxon>
        <taxon>Pentapetalae</taxon>
        <taxon>rosids</taxon>
        <taxon>fabids</taxon>
        <taxon>Rosales</taxon>
        <taxon>Rosaceae</taxon>
        <taxon>Amygdaloideae</taxon>
        <taxon>Maleae</taxon>
        <taxon>Malus</taxon>
    </lineage>
</organism>
<name>A0A498KAT0_MALDO</name>
<comment type="caution">
    <text evidence="2">The sequence shown here is derived from an EMBL/GenBank/DDBJ whole genome shotgun (WGS) entry which is preliminary data.</text>
</comment>
<accession>A0A498KAT0</accession>
<dbReference type="InterPro" id="IPR002156">
    <property type="entry name" value="RNaseH_domain"/>
</dbReference>
<keyword evidence="3" id="KW-1185">Reference proteome</keyword>
<dbReference type="AlphaFoldDB" id="A0A498KAT0"/>
<dbReference type="CDD" id="cd06222">
    <property type="entry name" value="RNase_H_like"/>
    <property type="match status" value="1"/>
</dbReference>
<evidence type="ECO:0000313" key="2">
    <source>
        <dbReference type="EMBL" id="RXI03464.1"/>
    </source>
</evidence>
<dbReference type="PANTHER" id="PTHR47723:SF19">
    <property type="entry name" value="POLYNUCLEOTIDYL TRANSFERASE, RIBONUCLEASE H-LIKE SUPERFAMILY PROTEIN"/>
    <property type="match status" value="1"/>
</dbReference>
<dbReference type="GO" id="GO:0004523">
    <property type="term" value="F:RNA-DNA hybrid ribonuclease activity"/>
    <property type="evidence" value="ECO:0007669"/>
    <property type="project" value="InterPro"/>
</dbReference>
<dbReference type="SUPFAM" id="SSF53098">
    <property type="entry name" value="Ribonuclease H-like"/>
    <property type="match status" value="1"/>
</dbReference>
<evidence type="ECO:0000313" key="3">
    <source>
        <dbReference type="Proteomes" id="UP000290289"/>
    </source>
</evidence>
<dbReference type="SMR" id="A0A498KAT0"/>
<dbReference type="Pfam" id="PF13456">
    <property type="entry name" value="RVT_3"/>
    <property type="match status" value="1"/>
</dbReference>
<evidence type="ECO:0000259" key="1">
    <source>
        <dbReference type="Pfam" id="PF13456"/>
    </source>
</evidence>
<reference evidence="2 3" key="1">
    <citation type="submission" date="2018-10" db="EMBL/GenBank/DDBJ databases">
        <title>A high-quality apple genome assembly.</title>
        <authorList>
            <person name="Hu J."/>
        </authorList>
    </citation>
    <scope>NUCLEOTIDE SEQUENCE [LARGE SCALE GENOMIC DNA]</scope>
    <source>
        <strain evidence="3">cv. HFTH1</strain>
        <tissue evidence="2">Young leaf</tissue>
    </source>
</reference>